<protein>
    <submittedName>
        <fullName evidence="4">Uncharacterized protein</fullName>
    </submittedName>
</protein>
<dbReference type="PRINTS" id="PR00081">
    <property type="entry name" value="GDHRDH"/>
</dbReference>
<dbReference type="GO" id="GO:0016491">
    <property type="term" value="F:oxidoreductase activity"/>
    <property type="evidence" value="ECO:0007669"/>
    <property type="project" value="UniProtKB-KW"/>
</dbReference>
<accession>A0A9W9YXR4</accession>
<comment type="caution">
    <text evidence="4">The sequence shown here is derived from an EMBL/GenBank/DDBJ whole genome shotgun (WGS) entry which is preliminary data.</text>
</comment>
<dbReference type="InterPro" id="IPR020904">
    <property type="entry name" value="Sc_DH/Rdtase_CS"/>
</dbReference>
<dbReference type="OrthoDB" id="47007at2759"/>
<dbReference type="PRINTS" id="PR00080">
    <property type="entry name" value="SDRFAMILY"/>
</dbReference>
<dbReference type="Proteomes" id="UP001163046">
    <property type="component" value="Unassembled WGS sequence"/>
</dbReference>
<dbReference type="EMBL" id="MU826859">
    <property type="protein sequence ID" value="KAJ7370669.1"/>
    <property type="molecule type" value="Genomic_DNA"/>
</dbReference>
<comment type="similarity">
    <text evidence="1 3">Belongs to the short-chain dehydrogenases/reductases (SDR) family.</text>
</comment>
<gene>
    <name evidence="4" type="ORF">OS493_030784</name>
</gene>
<name>A0A9W9YXR4_9CNID</name>
<reference evidence="4" key="1">
    <citation type="submission" date="2023-01" db="EMBL/GenBank/DDBJ databases">
        <title>Genome assembly of the deep-sea coral Lophelia pertusa.</title>
        <authorList>
            <person name="Herrera S."/>
            <person name="Cordes E."/>
        </authorList>
    </citation>
    <scope>NUCLEOTIDE SEQUENCE</scope>
    <source>
        <strain evidence="4">USNM1676648</strain>
        <tissue evidence="4">Polyp</tissue>
    </source>
</reference>
<dbReference type="PANTHER" id="PTHR43391:SF86">
    <property type="entry name" value="SHORT-CHAIN DEHYDROGENASE_REDUCTASE FAMILY PROTEIN"/>
    <property type="match status" value="1"/>
</dbReference>
<dbReference type="AlphaFoldDB" id="A0A9W9YXR4"/>
<dbReference type="PROSITE" id="PS00061">
    <property type="entry name" value="ADH_SHORT"/>
    <property type="match status" value="1"/>
</dbReference>
<dbReference type="GO" id="GO:0005829">
    <property type="term" value="C:cytosol"/>
    <property type="evidence" value="ECO:0007669"/>
    <property type="project" value="TreeGrafter"/>
</dbReference>
<evidence type="ECO:0000313" key="5">
    <source>
        <dbReference type="Proteomes" id="UP001163046"/>
    </source>
</evidence>
<dbReference type="SUPFAM" id="SSF51735">
    <property type="entry name" value="NAD(P)-binding Rossmann-fold domains"/>
    <property type="match status" value="1"/>
</dbReference>
<keyword evidence="5" id="KW-1185">Reference proteome</keyword>
<dbReference type="InterPro" id="IPR002347">
    <property type="entry name" value="SDR_fam"/>
</dbReference>
<dbReference type="Gene3D" id="3.40.50.720">
    <property type="entry name" value="NAD(P)-binding Rossmann-like Domain"/>
    <property type="match status" value="1"/>
</dbReference>
<dbReference type="Pfam" id="PF00106">
    <property type="entry name" value="adh_short"/>
    <property type="match status" value="1"/>
</dbReference>
<dbReference type="InterPro" id="IPR036291">
    <property type="entry name" value="NAD(P)-bd_dom_sf"/>
</dbReference>
<evidence type="ECO:0000256" key="2">
    <source>
        <dbReference type="ARBA" id="ARBA00023002"/>
    </source>
</evidence>
<sequence>MAPQIVLISGCSSGMGLSTAVFLAKDAEKRFKVYATMRNLAKKGHELEEEGKEYIGHTLIIKEMDVCSDESVEKTVKEVLDTEGRIDVLFNNAGINMVTPLECVPMTMAKEMFDVNYFGSLRLIQRVLPSMKARQSGLILNNSSHWGIVGVPFFELYCSSKFAIEGLTESLAPTLLQFNIRCCLLEPGPVQTQITQKAIGWCQENGVDETTADPKTRSLMELAFANIKRNSSGAMQSCEEIAQFVQEIILGEKNDLRHQPNQKFGPGEITAKLADPTGNASVDLITKHFFGE</sequence>
<keyword evidence="2" id="KW-0560">Oxidoreductase</keyword>
<evidence type="ECO:0000256" key="3">
    <source>
        <dbReference type="RuleBase" id="RU000363"/>
    </source>
</evidence>
<proteinExistence type="inferred from homology"/>
<evidence type="ECO:0000256" key="1">
    <source>
        <dbReference type="ARBA" id="ARBA00006484"/>
    </source>
</evidence>
<evidence type="ECO:0000313" key="4">
    <source>
        <dbReference type="EMBL" id="KAJ7370669.1"/>
    </source>
</evidence>
<organism evidence="4 5">
    <name type="scientific">Desmophyllum pertusum</name>
    <dbReference type="NCBI Taxonomy" id="174260"/>
    <lineage>
        <taxon>Eukaryota</taxon>
        <taxon>Metazoa</taxon>
        <taxon>Cnidaria</taxon>
        <taxon>Anthozoa</taxon>
        <taxon>Hexacorallia</taxon>
        <taxon>Scleractinia</taxon>
        <taxon>Caryophylliina</taxon>
        <taxon>Caryophylliidae</taxon>
        <taxon>Desmophyllum</taxon>
    </lineage>
</organism>
<dbReference type="PANTHER" id="PTHR43391">
    <property type="entry name" value="RETINOL DEHYDROGENASE-RELATED"/>
    <property type="match status" value="1"/>
</dbReference>